<reference evidence="1 2" key="1">
    <citation type="submission" date="2019-10" db="EMBL/GenBank/DDBJ databases">
        <title>Evaluation of single-gene subtyping targets for Pseudomonas.</title>
        <authorList>
            <person name="Reichler S.J."/>
            <person name="Orsi R.H."/>
            <person name="Wiedmann M."/>
            <person name="Martin N.H."/>
            <person name="Murphy S.I."/>
        </authorList>
    </citation>
    <scope>NUCLEOTIDE SEQUENCE [LARGE SCALE GENOMIC DNA]</scope>
    <source>
        <strain evidence="1 2">FSL R10-1876</strain>
    </source>
</reference>
<dbReference type="RefSeq" id="WP_153332924.1">
    <property type="nucleotide sequence ID" value="NZ_CP181271.1"/>
</dbReference>
<evidence type="ECO:0000313" key="1">
    <source>
        <dbReference type="EMBL" id="MQU45346.1"/>
    </source>
</evidence>
<dbReference type="PIRSF" id="PIRSF016481">
    <property type="entry name" value="Pilus_assembly_PilP"/>
    <property type="match status" value="1"/>
</dbReference>
<evidence type="ECO:0000313" key="2">
    <source>
        <dbReference type="Proteomes" id="UP000466863"/>
    </source>
</evidence>
<sequence length="176" mass="18708">MSVGFRLLGACCLAGLTGCDHAHNLAQLQASLQAVPAGPAAVMAAVPRVEPPAVVAYAAAGLRSPFQAQLDGGTGRWQPSLLVAEDLDNDRPRHFLEGLALEHFEMVGTFSNEHGDNALLRANGLVHRLRVGDYLGRNNGQVASINRAHVEVFEVISDGQGGRLERSLSIPLKQQS</sequence>
<organism evidence="1 2">
    <name type="scientific">Pseudomonas helleri</name>
    <dbReference type="NCBI Taxonomy" id="1608996"/>
    <lineage>
        <taxon>Bacteria</taxon>
        <taxon>Pseudomonadati</taxon>
        <taxon>Pseudomonadota</taxon>
        <taxon>Gammaproteobacteria</taxon>
        <taxon>Pseudomonadales</taxon>
        <taxon>Pseudomonadaceae</taxon>
        <taxon>Pseudomonas</taxon>
    </lineage>
</organism>
<dbReference type="AlphaFoldDB" id="A0A6A7ZE09"/>
<dbReference type="Gene3D" id="2.30.30.830">
    <property type="match status" value="1"/>
</dbReference>
<gene>
    <name evidence="1" type="ORF">GHO28_23005</name>
</gene>
<comment type="caution">
    <text evidence="1">The sequence shown here is derived from an EMBL/GenBank/DDBJ whole genome shotgun (WGS) entry which is preliminary data.</text>
</comment>
<accession>A0A6A7ZE09</accession>
<dbReference type="InterPro" id="IPR007446">
    <property type="entry name" value="PilP"/>
</dbReference>
<protein>
    <submittedName>
        <fullName evidence="1">Pilus assembly protein PilP</fullName>
    </submittedName>
</protein>
<name>A0A6A7ZE09_9PSED</name>
<dbReference type="Pfam" id="PF04351">
    <property type="entry name" value="PilP"/>
    <property type="match status" value="1"/>
</dbReference>
<dbReference type="Proteomes" id="UP000466863">
    <property type="component" value="Unassembled WGS sequence"/>
</dbReference>
<dbReference type="PROSITE" id="PS51257">
    <property type="entry name" value="PROKAR_LIPOPROTEIN"/>
    <property type="match status" value="1"/>
</dbReference>
<dbReference type="EMBL" id="WIVV01000154">
    <property type="protein sequence ID" value="MQU45346.1"/>
    <property type="molecule type" value="Genomic_DNA"/>
</dbReference>
<proteinExistence type="predicted"/>